<proteinExistence type="inferred from homology"/>
<comment type="similarity">
    <text evidence="1">Belongs to the glycosyltransferase 2 family.</text>
</comment>
<evidence type="ECO:0000256" key="3">
    <source>
        <dbReference type="ARBA" id="ARBA00022679"/>
    </source>
</evidence>
<evidence type="ECO:0000313" key="6">
    <source>
        <dbReference type="Proteomes" id="UP000236333"/>
    </source>
</evidence>
<reference evidence="5 6" key="1">
    <citation type="journal article" date="2017" name="Mol. Biol. Evol.">
        <title>The 4-celled Tetrabaena socialis nuclear genome reveals the essential components for genetic control of cell number at the origin of multicellularity in the volvocine lineage.</title>
        <authorList>
            <person name="Featherston J."/>
            <person name="Arakaki Y."/>
            <person name="Hanschen E.R."/>
            <person name="Ferris P.J."/>
            <person name="Michod R.E."/>
            <person name="Olson B.J.S.C."/>
            <person name="Nozaki H."/>
            <person name="Durand P.M."/>
        </authorList>
    </citation>
    <scope>NUCLEOTIDE SEQUENCE [LARGE SCALE GENOMIC DNA]</scope>
    <source>
        <strain evidence="5 6">NIES-571</strain>
    </source>
</reference>
<dbReference type="EMBL" id="PGGS01000065">
    <property type="protein sequence ID" value="PNH10151.1"/>
    <property type="molecule type" value="Genomic_DNA"/>
</dbReference>
<sequence length="746" mass="78339">MAAALGRLAVLLPITSKGCGDVGDLLLRLRRLRAGFEPPTRSRAADPASPGAHAGSCSACSPGGGVATAAGPWVTREHVCVCIGLDEDDGLEAHTESLLAAFDGLDVQMVTFSAAELAAQPPGPLCWMWGRLAEEAVGQQAATHVLLLGDDTRIAPDGWPETVLRRFAEGQTTGPPPAAESRSYGVSAGKQLLQQRRRHPLRCLLLRDAADPGYPSFPVVAAEHLEVFGGMFPPGVFVNQVGDPFLAELYRRLGGLGLAADVAVHNDTGGIQLPDDEAYVPPRYERYYPPVERVLQALEEWTARGAAAWGVTPATTVDVLVPCGRAREADLRLIVEGCSRLSPEDNVEVRFCVVVDVAANRLPADVRRSLEGLFNACNRGASHSRNRAMDESLAQLLVLLDDDVVPQTGLLAAYARAAQGFVGPTYLPSEGSAWAHAVHMSDVAFFWEAAANNTIRPRADGSVYLPWAVTANMAVRNTPQRFDPRFPRTGGGEDIDFCLRACPGWLLAVPQAACCHPLWNFGRPSILRFARWAVGDGQLIEMYPRLTYRTPLHAAETLLLLGAVHTAAVAAMALLCCAAATAACWGPLAAAAARFLPAGTSLTSEAMSGRQPVTTEAAGGSGGGEGILPYTNVLCTGDAGGGPQAAGAALAAAAAAAGAVRIVALGSAVAAVAVVAAELLLELVRHCANRARLARHPCPTWRLRLRAALLAALLRNTSEAGRLYGHVRRAFGRGGGGSVVMGDGAL</sequence>
<dbReference type="Gene3D" id="3.90.550.10">
    <property type="entry name" value="Spore Coat Polysaccharide Biosynthesis Protein SpsA, Chain A"/>
    <property type="match status" value="1"/>
</dbReference>
<evidence type="ECO:0000313" key="5">
    <source>
        <dbReference type="EMBL" id="PNH10151.1"/>
    </source>
</evidence>
<dbReference type="SUPFAM" id="SSF53448">
    <property type="entry name" value="Nucleotide-diphospho-sugar transferases"/>
    <property type="match status" value="1"/>
</dbReference>
<keyword evidence="6" id="KW-1185">Reference proteome</keyword>
<dbReference type="PANTHER" id="PTHR43179:SF12">
    <property type="entry name" value="GALACTOFURANOSYLTRANSFERASE GLFT2"/>
    <property type="match status" value="1"/>
</dbReference>
<dbReference type="GO" id="GO:0016757">
    <property type="term" value="F:glycosyltransferase activity"/>
    <property type="evidence" value="ECO:0007669"/>
    <property type="project" value="UniProtKB-KW"/>
</dbReference>
<feature type="region of interest" description="Disordered" evidence="4">
    <location>
        <begin position="38"/>
        <end position="63"/>
    </location>
</feature>
<evidence type="ECO:0000256" key="2">
    <source>
        <dbReference type="ARBA" id="ARBA00022676"/>
    </source>
</evidence>
<dbReference type="PANTHER" id="PTHR43179">
    <property type="entry name" value="RHAMNOSYLTRANSFERASE WBBL"/>
    <property type="match status" value="1"/>
</dbReference>
<evidence type="ECO:0000256" key="4">
    <source>
        <dbReference type="SAM" id="MobiDB-lite"/>
    </source>
</evidence>
<organism evidence="5 6">
    <name type="scientific">Tetrabaena socialis</name>
    <dbReference type="NCBI Taxonomy" id="47790"/>
    <lineage>
        <taxon>Eukaryota</taxon>
        <taxon>Viridiplantae</taxon>
        <taxon>Chlorophyta</taxon>
        <taxon>core chlorophytes</taxon>
        <taxon>Chlorophyceae</taxon>
        <taxon>CS clade</taxon>
        <taxon>Chlamydomonadales</taxon>
        <taxon>Tetrabaenaceae</taxon>
        <taxon>Tetrabaena</taxon>
    </lineage>
</organism>
<protein>
    <submittedName>
        <fullName evidence="5">Uncharacterized protein</fullName>
    </submittedName>
</protein>
<gene>
    <name evidence="5" type="ORF">TSOC_003167</name>
</gene>
<keyword evidence="3" id="KW-0808">Transferase</keyword>
<comment type="caution">
    <text evidence="5">The sequence shown here is derived from an EMBL/GenBank/DDBJ whole genome shotgun (WGS) entry which is preliminary data.</text>
</comment>
<evidence type="ECO:0000256" key="1">
    <source>
        <dbReference type="ARBA" id="ARBA00006739"/>
    </source>
</evidence>
<dbReference type="InterPro" id="IPR029044">
    <property type="entry name" value="Nucleotide-diphossugar_trans"/>
</dbReference>
<accession>A0A2J8ACA2</accession>
<keyword evidence="2" id="KW-0328">Glycosyltransferase</keyword>
<dbReference type="Proteomes" id="UP000236333">
    <property type="component" value="Unassembled WGS sequence"/>
</dbReference>
<dbReference type="AlphaFoldDB" id="A0A2J8ACA2"/>
<feature type="compositionally biased region" description="Low complexity" evidence="4">
    <location>
        <begin position="47"/>
        <end position="61"/>
    </location>
</feature>
<dbReference type="OrthoDB" id="546768at2759"/>
<name>A0A2J8ACA2_9CHLO</name>